<dbReference type="Gene3D" id="1.25.40.10">
    <property type="entry name" value="Tetratricopeptide repeat domain"/>
    <property type="match status" value="3"/>
</dbReference>
<evidence type="ECO:0000256" key="2">
    <source>
        <dbReference type="ARBA" id="ARBA00022803"/>
    </source>
</evidence>
<accession>A0ABT0QHK3</accession>
<keyword evidence="5" id="KW-1185">Reference proteome</keyword>
<sequence length="462" mass="54475">MEFSHNDNNNLPLTKFESMLKTNHVLFFDSEEFENIIHHYLNQGKIALAKKAIKLGLDQHPTSINLKLFKVEIYVFEDKLADADALLNELYSLSPLNEEIYIQKANVLSKKDEHLKAIEVLKKALKLTDDVVDLYSLIGMEYLFLDRFEDAKTYFMKCLEQDLDDYSALYNVIYCFEFLNQNEDAISYLNVFLDKNPYCEVAWHQLGKQYVILKKYKKALAAYDFAIISDDTFVGAYLERGKVLEELKRYEDAIENYNISLQLDEPTSFALLRVGNCYEKLKNDDLAVQYYYRTVHEDPLLDKGWIAITKFYNKKRNYQKALYYINKAINIDTENVMYWKLYSQINQRLKLYEEAERGYKKTLELGNYELNTWLSRGDLLIKLGEPQAAIYNFEQAIEFYPENAEIEFRLAGLYFSLNEKSKGTFYLKNGLKHNEEYNFIIEELFPEVSNKIFVKNLLKTNL</sequence>
<dbReference type="SUPFAM" id="SSF48452">
    <property type="entry name" value="TPR-like"/>
    <property type="match status" value="2"/>
</dbReference>
<organism evidence="4 5">
    <name type="scientific">Jejuia spongiicola</name>
    <dbReference type="NCBI Taxonomy" id="2942207"/>
    <lineage>
        <taxon>Bacteria</taxon>
        <taxon>Pseudomonadati</taxon>
        <taxon>Bacteroidota</taxon>
        <taxon>Flavobacteriia</taxon>
        <taxon>Flavobacteriales</taxon>
        <taxon>Flavobacteriaceae</taxon>
        <taxon>Jejuia</taxon>
    </lineage>
</organism>
<dbReference type="Proteomes" id="UP001165381">
    <property type="component" value="Unassembled WGS sequence"/>
</dbReference>
<name>A0ABT0QHK3_9FLAO</name>
<evidence type="ECO:0000256" key="3">
    <source>
        <dbReference type="PROSITE-ProRule" id="PRU00339"/>
    </source>
</evidence>
<keyword evidence="1" id="KW-0677">Repeat</keyword>
<feature type="repeat" description="TPR" evidence="3">
    <location>
        <begin position="302"/>
        <end position="335"/>
    </location>
</feature>
<dbReference type="Pfam" id="PF13181">
    <property type="entry name" value="TPR_8"/>
    <property type="match status" value="2"/>
</dbReference>
<evidence type="ECO:0000313" key="5">
    <source>
        <dbReference type="Proteomes" id="UP001165381"/>
    </source>
</evidence>
<comment type="caution">
    <text evidence="4">The sequence shown here is derived from an EMBL/GenBank/DDBJ whole genome shotgun (WGS) entry which is preliminary data.</text>
</comment>
<dbReference type="PANTHER" id="PTHR44943">
    <property type="entry name" value="CELLULOSE SYNTHASE OPERON PROTEIN C"/>
    <property type="match status" value="1"/>
</dbReference>
<gene>
    <name evidence="4" type="ORF">M3P09_15800</name>
</gene>
<feature type="repeat" description="TPR" evidence="3">
    <location>
        <begin position="268"/>
        <end position="301"/>
    </location>
</feature>
<evidence type="ECO:0000313" key="4">
    <source>
        <dbReference type="EMBL" id="MCL6296477.1"/>
    </source>
</evidence>
<proteinExistence type="predicted"/>
<feature type="repeat" description="TPR" evidence="3">
    <location>
        <begin position="132"/>
        <end position="165"/>
    </location>
</feature>
<evidence type="ECO:0000256" key="1">
    <source>
        <dbReference type="ARBA" id="ARBA00022737"/>
    </source>
</evidence>
<dbReference type="Pfam" id="PF13174">
    <property type="entry name" value="TPR_6"/>
    <property type="match status" value="1"/>
</dbReference>
<dbReference type="InterPro" id="IPR019734">
    <property type="entry name" value="TPR_rpt"/>
</dbReference>
<reference evidence="4" key="1">
    <citation type="submission" date="2022-05" db="EMBL/GenBank/DDBJ databases">
        <authorList>
            <person name="Park J.-S."/>
        </authorList>
    </citation>
    <scope>NUCLEOTIDE SEQUENCE</scope>
    <source>
        <strain evidence="4">2012CJ34-3</strain>
    </source>
</reference>
<dbReference type="SMART" id="SM00028">
    <property type="entry name" value="TPR"/>
    <property type="match status" value="10"/>
</dbReference>
<feature type="repeat" description="TPR" evidence="3">
    <location>
        <begin position="234"/>
        <end position="267"/>
    </location>
</feature>
<dbReference type="InterPro" id="IPR011990">
    <property type="entry name" value="TPR-like_helical_dom_sf"/>
</dbReference>
<dbReference type="InterPro" id="IPR051685">
    <property type="entry name" value="Ycf3/AcsC/BcsC/TPR_MFPF"/>
</dbReference>
<dbReference type="PROSITE" id="PS50005">
    <property type="entry name" value="TPR"/>
    <property type="match status" value="5"/>
</dbReference>
<protein>
    <submittedName>
        <fullName evidence="4">Tetratricopeptide repeat protein</fullName>
    </submittedName>
</protein>
<keyword evidence="2 3" id="KW-0802">TPR repeat</keyword>
<dbReference type="RefSeq" id="WP_099562880.1">
    <property type="nucleotide sequence ID" value="NZ_JAMFLZ010000009.1"/>
</dbReference>
<dbReference type="EMBL" id="JAMFLZ010000009">
    <property type="protein sequence ID" value="MCL6296477.1"/>
    <property type="molecule type" value="Genomic_DNA"/>
</dbReference>
<dbReference type="PANTHER" id="PTHR44943:SF8">
    <property type="entry name" value="TPR REPEAT-CONTAINING PROTEIN MJ0263"/>
    <property type="match status" value="1"/>
</dbReference>
<feature type="repeat" description="TPR" evidence="3">
    <location>
        <begin position="370"/>
        <end position="403"/>
    </location>
</feature>
<dbReference type="Pfam" id="PF13432">
    <property type="entry name" value="TPR_16"/>
    <property type="match status" value="2"/>
</dbReference>